<name>A0ABU8S2E5_9SPHN</name>
<dbReference type="EC" id="4.2.2.n1" evidence="4"/>
<dbReference type="GO" id="GO:0016829">
    <property type="term" value="F:lyase activity"/>
    <property type="evidence" value="ECO:0007669"/>
    <property type="project" value="UniProtKB-KW"/>
</dbReference>
<dbReference type="EMBL" id="JBBHJZ010000005">
    <property type="protein sequence ID" value="MEJ5979129.1"/>
    <property type="molecule type" value="Genomic_DNA"/>
</dbReference>
<keyword evidence="4" id="KW-0456">Lyase</keyword>
<evidence type="ECO:0000313" key="4">
    <source>
        <dbReference type="EMBL" id="MEJ5979129.1"/>
    </source>
</evidence>
<reference evidence="4 5" key="1">
    <citation type="submission" date="2024-03" db="EMBL/GenBank/DDBJ databases">
        <authorList>
            <person name="Jo J.-H."/>
        </authorList>
    </citation>
    <scope>NUCLEOTIDE SEQUENCE [LARGE SCALE GENOMIC DNA]</scope>
    <source>
        <strain evidence="4 5">PS1R-30</strain>
    </source>
</reference>
<comment type="similarity">
    <text evidence="1">Belongs to the transglycosylase Slt family.</text>
</comment>
<evidence type="ECO:0000256" key="1">
    <source>
        <dbReference type="ARBA" id="ARBA00007734"/>
    </source>
</evidence>
<dbReference type="CDD" id="cd00254">
    <property type="entry name" value="LT-like"/>
    <property type="match status" value="1"/>
</dbReference>
<proteinExistence type="inferred from homology"/>
<comment type="similarity">
    <text evidence="2">Belongs to the virb1 family.</text>
</comment>
<protein>
    <submittedName>
        <fullName evidence="4">Lytic transglycosylase domain-containing protein</fullName>
        <ecNumber evidence="4">4.2.2.n1</ecNumber>
    </submittedName>
</protein>
<dbReference type="PANTHER" id="PTHR37423">
    <property type="entry name" value="SOLUBLE LYTIC MUREIN TRANSGLYCOSYLASE-RELATED"/>
    <property type="match status" value="1"/>
</dbReference>
<dbReference type="Gene3D" id="1.10.530.10">
    <property type="match status" value="1"/>
</dbReference>
<evidence type="ECO:0000256" key="2">
    <source>
        <dbReference type="ARBA" id="ARBA00009387"/>
    </source>
</evidence>
<dbReference type="Pfam" id="PF01464">
    <property type="entry name" value="SLT"/>
    <property type="match status" value="1"/>
</dbReference>
<dbReference type="Proteomes" id="UP001361239">
    <property type="component" value="Unassembled WGS sequence"/>
</dbReference>
<feature type="domain" description="Transglycosylase SLT" evidence="3">
    <location>
        <begin position="26"/>
        <end position="132"/>
    </location>
</feature>
<accession>A0ABU8S2E5</accession>
<dbReference type="InterPro" id="IPR008258">
    <property type="entry name" value="Transglycosylase_SLT_dom_1"/>
</dbReference>
<sequence>MAALLVAVPDASPAFAGDVERWRASIEVASRRFGVPVAWIESVMRAESAGKTMLGGRPIVSSAGAMGLMQLMPATWRDVRAKLGLGRDPHEPHDNILAGTYYLRLMHDQYGYPGLFAAYNAGPGRYEQYLRGGRRLPAETRAYVAAVAGGRTVGPVEVARARAVGEREGISRRAPSYEPARQSVDRIFFAPSGFSTAPLSGSVADGVVDAAVRRGGSSGLFAIGGEPGDR</sequence>
<dbReference type="RefSeq" id="WP_339589064.1">
    <property type="nucleotide sequence ID" value="NZ_JBBHJZ010000005.1"/>
</dbReference>
<gene>
    <name evidence="4" type="ORF">WG901_20925</name>
</gene>
<organism evidence="4 5">
    <name type="scientific">Novosphingobium anseongense</name>
    <dbReference type="NCBI Taxonomy" id="3133436"/>
    <lineage>
        <taxon>Bacteria</taxon>
        <taxon>Pseudomonadati</taxon>
        <taxon>Pseudomonadota</taxon>
        <taxon>Alphaproteobacteria</taxon>
        <taxon>Sphingomonadales</taxon>
        <taxon>Sphingomonadaceae</taxon>
        <taxon>Novosphingobium</taxon>
    </lineage>
</organism>
<dbReference type="PANTHER" id="PTHR37423:SF2">
    <property type="entry name" value="MEMBRANE-BOUND LYTIC MUREIN TRANSGLYCOSYLASE C"/>
    <property type="match status" value="1"/>
</dbReference>
<dbReference type="InterPro" id="IPR023346">
    <property type="entry name" value="Lysozyme-like_dom_sf"/>
</dbReference>
<comment type="caution">
    <text evidence="4">The sequence shown here is derived from an EMBL/GenBank/DDBJ whole genome shotgun (WGS) entry which is preliminary data.</text>
</comment>
<evidence type="ECO:0000313" key="5">
    <source>
        <dbReference type="Proteomes" id="UP001361239"/>
    </source>
</evidence>
<keyword evidence="5" id="KW-1185">Reference proteome</keyword>
<evidence type="ECO:0000259" key="3">
    <source>
        <dbReference type="Pfam" id="PF01464"/>
    </source>
</evidence>
<dbReference type="SUPFAM" id="SSF53955">
    <property type="entry name" value="Lysozyme-like"/>
    <property type="match status" value="1"/>
</dbReference>